<proteinExistence type="predicted"/>
<evidence type="ECO:0000313" key="2">
    <source>
        <dbReference type="Proteomes" id="UP000199048"/>
    </source>
</evidence>
<sequence length="71" mass="7134">MPETARAAGPIRIGVIAEAQSVAGAAIPKAVQLGAGGRQIQVATYDDTSAAFDAVRAFPRAVSGPGDCPRL</sequence>
<dbReference type="STRING" id="582667.SAMN05192568_1002279"/>
<accession>A0A1I4G924</accession>
<dbReference type="AlphaFoldDB" id="A0A1I4G924"/>
<dbReference type="EMBL" id="FOTK01000002">
    <property type="protein sequence ID" value="SFL26578.1"/>
    <property type="molecule type" value="Genomic_DNA"/>
</dbReference>
<reference evidence="2" key="1">
    <citation type="submission" date="2016-10" db="EMBL/GenBank/DDBJ databases">
        <authorList>
            <person name="Varghese N."/>
            <person name="Submissions S."/>
        </authorList>
    </citation>
    <scope>NUCLEOTIDE SEQUENCE [LARGE SCALE GENOMIC DNA]</scope>
    <source>
        <strain evidence="2">BL36</strain>
    </source>
</reference>
<protein>
    <submittedName>
        <fullName evidence="1">Branched-chain amino acid transport system substrate-binding protein</fullName>
    </submittedName>
</protein>
<keyword evidence="2" id="KW-1185">Reference proteome</keyword>
<dbReference type="Proteomes" id="UP000199048">
    <property type="component" value="Unassembled WGS sequence"/>
</dbReference>
<name>A0A1I4G924_9HYPH</name>
<gene>
    <name evidence="1" type="ORF">SAMN05192568_1002279</name>
</gene>
<organism evidence="1 2">
    <name type="scientific">Methylobacterium pseudosasicola</name>
    <dbReference type="NCBI Taxonomy" id="582667"/>
    <lineage>
        <taxon>Bacteria</taxon>
        <taxon>Pseudomonadati</taxon>
        <taxon>Pseudomonadota</taxon>
        <taxon>Alphaproteobacteria</taxon>
        <taxon>Hyphomicrobiales</taxon>
        <taxon>Methylobacteriaceae</taxon>
        <taxon>Methylobacterium</taxon>
    </lineage>
</organism>
<evidence type="ECO:0000313" key="1">
    <source>
        <dbReference type="EMBL" id="SFL26578.1"/>
    </source>
</evidence>